<dbReference type="CDD" id="cd03806">
    <property type="entry name" value="GT4_ALG11-like"/>
    <property type="match status" value="1"/>
</dbReference>
<dbReference type="EC" id="2.4.1.131" evidence="3 12"/>
<comment type="subcellular location">
    <subcellularLocation>
        <location evidence="1">Endoplasmic reticulum membrane</location>
        <topology evidence="1">Single-pass membrane protein</topology>
    </subcellularLocation>
</comment>
<keyword evidence="8 12" id="KW-0256">Endoplasmic reticulum</keyword>
<comment type="pathway">
    <text evidence="2 12">Protein modification; protein glycosylation.</text>
</comment>
<dbReference type="InterPro" id="IPR001296">
    <property type="entry name" value="Glyco_trans_1"/>
</dbReference>
<feature type="domain" description="ALG11 mannosyltransferase N-terminal" evidence="14">
    <location>
        <begin position="2"/>
        <end position="212"/>
    </location>
</feature>
<dbReference type="Gene3D" id="3.40.50.2000">
    <property type="entry name" value="Glycogen Phosphorylase B"/>
    <property type="match status" value="1"/>
</dbReference>
<dbReference type="PANTHER" id="PTHR45919:SF1">
    <property type="entry name" value="GDP-MAN:MAN(3)GLCNAC(2)-PP-DOL ALPHA-1,2-MANNOSYLTRANSFERASE"/>
    <property type="match status" value="1"/>
</dbReference>
<reference evidence="15 16" key="1">
    <citation type="journal article" date="2021" name="Sci. Rep.">
        <title>The genome of the diatom Chaetoceros tenuissimus carries an ancient integrated fragment of an extant virus.</title>
        <authorList>
            <person name="Hongo Y."/>
            <person name="Kimura K."/>
            <person name="Takaki Y."/>
            <person name="Yoshida Y."/>
            <person name="Baba S."/>
            <person name="Kobayashi G."/>
            <person name="Nagasaki K."/>
            <person name="Hano T."/>
            <person name="Tomaru Y."/>
        </authorList>
    </citation>
    <scope>NUCLEOTIDE SEQUENCE [LARGE SCALE GENOMIC DNA]</scope>
    <source>
        <strain evidence="15 16">NIES-3715</strain>
    </source>
</reference>
<dbReference type="SUPFAM" id="SSF53756">
    <property type="entry name" value="UDP-Glycosyltransferase/glycogen phosphorylase"/>
    <property type="match status" value="1"/>
</dbReference>
<sequence>MKTIAFFHPHCSAGGGGERVLWKAIEALAELNDEGLKIQVAIYTSDDRKERYAQEVLQKVNERFAIKIPSTLSLKFVHIPKKRDPSTFKRLTLVAESVDTIKLAWNSLNQFTPDIFVDTTGCAFTFLVAKLALCKVIAYVHYPTVSTDMLQLVWERRPTYNNSSTLTKSSLATYIKLIYYSIFAIAYGLIGSLSDVVMVNSTWTYNHIHFLWRFARKRMHIVYPPCDVQSLQSFQIEKRDNMILSIGQFRPEKDHPLQIKSFARLRKRVQNHPKLHDVRLILVGSCRGESDENRVGELRKLAQSLGIAEHVEFVLNQPFPVLKEYFSKASVGLHTMWNEHFGIGVVEMQAAGLLTIAHNSGGPKSDIIKPNKTGLLASTEEEYANAMYTACIDGLDNEKCKQLRSSGRQSSTRFSDEVFNVSFKKLLLESKCI</sequence>
<organism evidence="15 16">
    <name type="scientific">Chaetoceros tenuissimus</name>
    <dbReference type="NCBI Taxonomy" id="426638"/>
    <lineage>
        <taxon>Eukaryota</taxon>
        <taxon>Sar</taxon>
        <taxon>Stramenopiles</taxon>
        <taxon>Ochrophyta</taxon>
        <taxon>Bacillariophyta</taxon>
        <taxon>Coscinodiscophyceae</taxon>
        <taxon>Chaetocerotophycidae</taxon>
        <taxon>Chaetocerotales</taxon>
        <taxon>Chaetocerotaceae</taxon>
        <taxon>Chaetoceros</taxon>
    </lineage>
</organism>
<evidence type="ECO:0000256" key="10">
    <source>
        <dbReference type="ARBA" id="ARBA00023136"/>
    </source>
</evidence>
<comment type="similarity">
    <text evidence="12">Belongs to the glycosyltransferase group 1 family. Glycosyltransferase 4 subfamily.</text>
</comment>
<keyword evidence="9 12" id="KW-1133">Transmembrane helix</keyword>
<evidence type="ECO:0000256" key="12">
    <source>
        <dbReference type="RuleBase" id="RU367051"/>
    </source>
</evidence>
<dbReference type="GO" id="GO:0006487">
    <property type="term" value="P:protein N-linked glycosylation"/>
    <property type="evidence" value="ECO:0007669"/>
    <property type="project" value="TreeGrafter"/>
</dbReference>
<evidence type="ECO:0000256" key="9">
    <source>
        <dbReference type="ARBA" id="ARBA00022989"/>
    </source>
</evidence>
<accession>A0AAD3CI78</accession>
<dbReference type="GO" id="GO:0004377">
    <property type="term" value="F:GDP-Man:Man(3)GlcNAc(2)-PP-Dol alpha-1,2-mannosyltransferase activity"/>
    <property type="evidence" value="ECO:0007669"/>
    <property type="project" value="UniProtKB-UniRule"/>
</dbReference>
<evidence type="ECO:0000313" key="16">
    <source>
        <dbReference type="Proteomes" id="UP001054902"/>
    </source>
</evidence>
<dbReference type="Proteomes" id="UP001054902">
    <property type="component" value="Unassembled WGS sequence"/>
</dbReference>
<gene>
    <name evidence="15" type="ORF">CTEN210_02593</name>
</gene>
<feature type="transmembrane region" description="Helical" evidence="12">
    <location>
        <begin position="177"/>
        <end position="199"/>
    </location>
</feature>
<evidence type="ECO:0000256" key="11">
    <source>
        <dbReference type="ARBA" id="ARBA00045065"/>
    </source>
</evidence>
<evidence type="ECO:0000256" key="1">
    <source>
        <dbReference type="ARBA" id="ARBA00004389"/>
    </source>
</evidence>
<comment type="function">
    <text evidence="12">GDP-Man:Man(3)GlcNAc(2)-PP-Dol alpha-1,2-mannosyltransferase that operates in the biosynthetic pathway of dolichol-linked oligosaccharides, the glycan precursors employed in protein asparagine (N)-glycosylation. The assembly of dolichol-linked oligosaccharides begins on the cytosolic side of the endoplasmic reticulum membrane and finishes in its lumen. The sequential addition of sugars to dolichol pyrophosphate produces dolichol-linked oligosaccharides containing fourteen sugars, including two GlcNAcs, nine mannoses and three glucoses. Once assembled, the oligosaccharide is transferred from the lipid to nascent proteins by oligosaccharyltransferases. Catalyzes, on the cytoplasmic face of the endoplasmic reticulum, the addition of the fourth and fifth mannose residues to the dolichol-linked oligosaccharide chain, to produce Man(5)GlcNAc(2)-PP-dolichol core oligosaccharide.</text>
</comment>
<dbReference type="AlphaFoldDB" id="A0AAD3CI78"/>
<comment type="catalytic activity">
    <reaction evidence="11 12">
        <text>an alpha-D-Man-(1-&gt;3)-[alpha-D-Man-(1-&gt;6)]-beta-D-Man-(1-&gt;4)-beta-D-GlcNAc-(1-&gt;4)-alpha-D-GlcNAc-diphospho-di-trans,poly-cis-dolichol + 2 GDP-alpha-D-mannose = an alpha-D-Man-(1-&gt;2)-alpha-D-Man-(1-&gt;2)-alpha-D-Man-(1-&gt;3)-[alpha-D-Man-(1-&gt;6)]-beta-D-Man-(1-&gt;4)-beta-D-GlcNAc-(1-&gt;4)-alpha-D-GlcNAc-diphospho-di-trans,poly-cis-dolichol + 2 GDP + 2 H(+)</text>
        <dbReference type="Rhea" id="RHEA:29523"/>
        <dbReference type="Rhea" id="RHEA-COMP:19515"/>
        <dbReference type="Rhea" id="RHEA-COMP:19516"/>
        <dbReference type="ChEBI" id="CHEBI:15378"/>
        <dbReference type="ChEBI" id="CHEBI:57527"/>
        <dbReference type="ChEBI" id="CHEBI:58189"/>
        <dbReference type="ChEBI" id="CHEBI:132511"/>
        <dbReference type="ChEBI" id="CHEBI:132515"/>
        <dbReference type="EC" id="2.4.1.131"/>
    </reaction>
    <physiologicalReaction direction="left-to-right" evidence="11 12">
        <dbReference type="Rhea" id="RHEA:29524"/>
    </physiologicalReaction>
</comment>
<evidence type="ECO:0000256" key="5">
    <source>
        <dbReference type="ARBA" id="ARBA00022676"/>
    </source>
</evidence>
<evidence type="ECO:0000256" key="4">
    <source>
        <dbReference type="ARBA" id="ARBA00022018"/>
    </source>
</evidence>
<evidence type="ECO:0000256" key="8">
    <source>
        <dbReference type="ARBA" id="ARBA00022824"/>
    </source>
</evidence>
<dbReference type="GO" id="GO:0005789">
    <property type="term" value="C:endoplasmic reticulum membrane"/>
    <property type="evidence" value="ECO:0007669"/>
    <property type="project" value="UniProtKB-SubCell"/>
</dbReference>
<dbReference type="InterPro" id="IPR038013">
    <property type="entry name" value="ALG11"/>
</dbReference>
<evidence type="ECO:0000256" key="7">
    <source>
        <dbReference type="ARBA" id="ARBA00022692"/>
    </source>
</evidence>
<evidence type="ECO:0000256" key="2">
    <source>
        <dbReference type="ARBA" id="ARBA00004922"/>
    </source>
</evidence>
<keyword evidence="10 12" id="KW-0472">Membrane</keyword>
<keyword evidence="7 12" id="KW-0812">Transmembrane</keyword>
<proteinExistence type="inferred from homology"/>
<dbReference type="EMBL" id="BLLK01000022">
    <property type="protein sequence ID" value="GFH46119.1"/>
    <property type="molecule type" value="Genomic_DNA"/>
</dbReference>
<keyword evidence="6 12" id="KW-0808">Transferase</keyword>
<name>A0AAD3CI78_9STRA</name>
<dbReference type="Pfam" id="PF15924">
    <property type="entry name" value="ALG11_N"/>
    <property type="match status" value="1"/>
</dbReference>
<comment type="caution">
    <text evidence="15">The sequence shown here is derived from an EMBL/GenBank/DDBJ whole genome shotgun (WGS) entry which is preliminary data.</text>
</comment>
<evidence type="ECO:0000313" key="15">
    <source>
        <dbReference type="EMBL" id="GFH46119.1"/>
    </source>
</evidence>
<dbReference type="InterPro" id="IPR031814">
    <property type="entry name" value="ALG11_N"/>
</dbReference>
<keyword evidence="5 12" id="KW-0328">Glycosyltransferase</keyword>
<keyword evidence="16" id="KW-1185">Reference proteome</keyword>
<protein>
    <recommendedName>
        <fullName evidence="4 12">GDP-Man:Man(3)GlcNAc(2)-PP-Dol alpha-1,2-mannosyltransferase</fullName>
        <ecNumber evidence="3 12">2.4.1.131</ecNumber>
    </recommendedName>
</protein>
<feature type="domain" description="Glycosyl transferase family 1" evidence="13">
    <location>
        <begin position="232"/>
        <end position="409"/>
    </location>
</feature>
<dbReference type="PANTHER" id="PTHR45919">
    <property type="entry name" value="GDP-MAN:MAN(3)GLCNAC(2)-PP-DOL ALPHA-1,2-MANNOSYLTRANSFERASE"/>
    <property type="match status" value="1"/>
</dbReference>
<evidence type="ECO:0000259" key="14">
    <source>
        <dbReference type="Pfam" id="PF15924"/>
    </source>
</evidence>
<dbReference type="Pfam" id="PF00534">
    <property type="entry name" value="Glycos_transf_1"/>
    <property type="match status" value="1"/>
</dbReference>
<evidence type="ECO:0000259" key="13">
    <source>
        <dbReference type="Pfam" id="PF00534"/>
    </source>
</evidence>
<evidence type="ECO:0000256" key="3">
    <source>
        <dbReference type="ARBA" id="ARBA00012645"/>
    </source>
</evidence>
<evidence type="ECO:0000256" key="6">
    <source>
        <dbReference type="ARBA" id="ARBA00022679"/>
    </source>
</evidence>